<name>A0ABT1AF63_9RALS</name>
<dbReference type="EMBL" id="JAMXHT010000001">
    <property type="protein sequence ID" value="MCO5396961.1"/>
    <property type="molecule type" value="Genomic_DNA"/>
</dbReference>
<gene>
    <name evidence="1" type="ORF">NG900_01985</name>
</gene>
<dbReference type="Proteomes" id="UP001162811">
    <property type="component" value="Unassembled WGS sequence"/>
</dbReference>
<reference evidence="1" key="1">
    <citation type="submission" date="2022-06" db="EMBL/GenBank/DDBJ databases">
        <authorList>
            <person name="Lu C.-H."/>
        </authorList>
    </citation>
    <scope>NUCLEOTIDE SEQUENCE</scope>
    <source>
        <strain evidence="1">21MJYT02-11</strain>
    </source>
</reference>
<proteinExistence type="predicted"/>
<protein>
    <submittedName>
        <fullName evidence="1">Uncharacterized protein</fullName>
    </submittedName>
</protein>
<evidence type="ECO:0000313" key="1">
    <source>
        <dbReference type="EMBL" id="MCO5396961.1"/>
    </source>
</evidence>
<reference evidence="1" key="2">
    <citation type="journal article" date="2023" name="Front. Microbiol.">
        <title>Ralstonia chuxiongensis sp. nov., Ralstonia mojiangensis sp. nov., and Ralstonia soli sp. nov., isolated from tobacco fields, are three novel species in the family Burkholderiaceae.</title>
        <authorList>
            <person name="Lu C.H."/>
            <person name="Zhang Y.Y."/>
            <person name="Jiang N."/>
            <person name="Chen W."/>
            <person name="Shao X."/>
            <person name="Zhao Z.M."/>
            <person name="Lu W.L."/>
            <person name="Hu X."/>
            <person name="Xi Y.X."/>
            <person name="Zou S.Y."/>
            <person name="Wei Q.J."/>
            <person name="Lin Z.L."/>
            <person name="Gong L."/>
            <person name="Gai X.T."/>
            <person name="Zhang L.Q."/>
            <person name="Li J.Y."/>
            <person name="Jin Y."/>
            <person name="Xia Z.Y."/>
        </authorList>
    </citation>
    <scope>NUCLEOTIDE SEQUENCE</scope>
    <source>
        <strain evidence="1">21MJYT02-11</strain>
    </source>
</reference>
<sequence>MNTTQRLTVRSGGGALYVIAVWQGMAPYTDRVRAVSAHIDPERGEECLAIDVDDVCASQLYLVAAALNQSLLPMTATVERSPAAGYAPA</sequence>
<organism evidence="1 2">
    <name type="scientific">Ralstonia soli</name>
    <dbReference type="NCBI Taxonomy" id="2953896"/>
    <lineage>
        <taxon>Bacteria</taxon>
        <taxon>Pseudomonadati</taxon>
        <taxon>Pseudomonadota</taxon>
        <taxon>Betaproteobacteria</taxon>
        <taxon>Burkholderiales</taxon>
        <taxon>Burkholderiaceae</taxon>
        <taxon>Ralstonia</taxon>
    </lineage>
</organism>
<comment type="caution">
    <text evidence="1">The sequence shown here is derived from an EMBL/GenBank/DDBJ whole genome shotgun (WGS) entry which is preliminary data.</text>
</comment>
<evidence type="ECO:0000313" key="2">
    <source>
        <dbReference type="Proteomes" id="UP001162811"/>
    </source>
</evidence>
<keyword evidence="2" id="KW-1185">Reference proteome</keyword>
<accession>A0ABT1AF63</accession>